<evidence type="ECO:0000256" key="1">
    <source>
        <dbReference type="SAM" id="MobiDB-lite"/>
    </source>
</evidence>
<dbReference type="EMBL" id="MWUE01000009">
    <property type="protein sequence ID" value="OQP34962.1"/>
    <property type="molecule type" value="Genomic_DNA"/>
</dbReference>
<sequence length="188" mass="20127">MKNYDDLQRFKEKTQTLDIAFKDMSGQLQEPAENSQWTLIRQLANNEETSTPFSGSQRIDLPQPQPLRGDEFHARAAAPALRQPLAVAPAAARSTLLDSLTGSAPAAAAPARPSLFPPPPEPMLAPVEPAPASALPAPAVSAPSSASAPRAAPERRFSGLFRARHSEPASLPKETLLKPLLEKIALCR</sequence>
<feature type="region of interest" description="Disordered" evidence="1">
    <location>
        <begin position="101"/>
        <end position="173"/>
    </location>
</feature>
<dbReference type="OrthoDB" id="6434633at2"/>
<keyword evidence="3" id="KW-1185">Reference proteome</keyword>
<feature type="region of interest" description="Disordered" evidence="1">
    <location>
        <begin position="47"/>
        <end position="68"/>
    </location>
</feature>
<reference evidence="2 3" key="1">
    <citation type="submission" date="2017-02" db="EMBL/GenBank/DDBJ databases">
        <title>Whole genome shotgun sequence of Pantoea agglomerans strain AS1 isolated from a cycad, Zamia floridana in Central Florida, USA.</title>
        <authorList>
            <person name="Lata P."/>
            <person name="Govindarajan S."/>
            <person name="Qi F."/>
            <person name="Li J.-L."/>
            <person name="Maurya S.K."/>
            <person name="Sahoo M.K."/>
        </authorList>
    </citation>
    <scope>NUCLEOTIDE SEQUENCE [LARGE SCALE GENOMIC DNA]</scope>
    <source>
        <strain evidence="2 3">AS1</strain>
    </source>
</reference>
<evidence type="ECO:0000313" key="2">
    <source>
        <dbReference type="EMBL" id="OQP34962.1"/>
    </source>
</evidence>
<accession>A0A1V9DM88</accession>
<comment type="caution">
    <text evidence="2">The sequence shown here is derived from an EMBL/GenBank/DDBJ whole genome shotgun (WGS) entry which is preliminary data.</text>
</comment>
<protein>
    <submittedName>
        <fullName evidence="2">Cellulose biosynthesis protein BcsO</fullName>
    </submittedName>
</protein>
<dbReference type="Proteomes" id="UP000192769">
    <property type="component" value="Unassembled WGS sequence"/>
</dbReference>
<dbReference type="RefSeq" id="WP_081137907.1">
    <property type="nucleotide sequence ID" value="NZ_MWUE01000009.1"/>
</dbReference>
<dbReference type="Pfam" id="PF17037">
    <property type="entry name" value="CBP_BcsO"/>
    <property type="match status" value="1"/>
</dbReference>
<dbReference type="InterPro" id="IPR031484">
    <property type="entry name" value="CBP_BcsO"/>
</dbReference>
<proteinExistence type="predicted"/>
<organism evidence="2 3">
    <name type="scientific">Pantoea latae</name>
    <dbReference type="NCBI Taxonomy" id="1964541"/>
    <lineage>
        <taxon>Bacteria</taxon>
        <taxon>Pseudomonadati</taxon>
        <taxon>Pseudomonadota</taxon>
        <taxon>Gammaproteobacteria</taxon>
        <taxon>Enterobacterales</taxon>
        <taxon>Erwiniaceae</taxon>
        <taxon>Pantoea</taxon>
    </lineage>
</organism>
<gene>
    <name evidence="2" type="ORF">B2J69_07485</name>
</gene>
<feature type="compositionally biased region" description="Polar residues" evidence="1">
    <location>
        <begin position="47"/>
        <end position="57"/>
    </location>
</feature>
<feature type="compositionally biased region" description="Low complexity" evidence="1">
    <location>
        <begin position="124"/>
        <end position="151"/>
    </location>
</feature>
<dbReference type="AlphaFoldDB" id="A0A1V9DM88"/>
<evidence type="ECO:0000313" key="3">
    <source>
        <dbReference type="Proteomes" id="UP000192769"/>
    </source>
</evidence>
<feature type="compositionally biased region" description="Low complexity" evidence="1">
    <location>
        <begin position="104"/>
        <end position="114"/>
    </location>
</feature>
<name>A0A1V9DM88_9GAMM</name>